<name>A0A9N8DSB4_9STRA</name>
<reference evidence="1" key="1">
    <citation type="submission" date="2020-06" db="EMBL/GenBank/DDBJ databases">
        <authorList>
            <consortium name="Plant Systems Biology data submission"/>
        </authorList>
    </citation>
    <scope>NUCLEOTIDE SEQUENCE</scope>
    <source>
        <strain evidence="1">D6</strain>
    </source>
</reference>
<evidence type="ECO:0000313" key="2">
    <source>
        <dbReference type="Proteomes" id="UP001153069"/>
    </source>
</evidence>
<organism evidence="1 2">
    <name type="scientific">Seminavis robusta</name>
    <dbReference type="NCBI Taxonomy" id="568900"/>
    <lineage>
        <taxon>Eukaryota</taxon>
        <taxon>Sar</taxon>
        <taxon>Stramenopiles</taxon>
        <taxon>Ochrophyta</taxon>
        <taxon>Bacillariophyta</taxon>
        <taxon>Bacillariophyceae</taxon>
        <taxon>Bacillariophycidae</taxon>
        <taxon>Naviculales</taxon>
        <taxon>Naviculaceae</taxon>
        <taxon>Seminavis</taxon>
    </lineage>
</organism>
<dbReference type="Proteomes" id="UP001153069">
    <property type="component" value="Unassembled WGS sequence"/>
</dbReference>
<dbReference type="AlphaFoldDB" id="A0A9N8DSB4"/>
<accession>A0A9N8DSB4</accession>
<comment type="caution">
    <text evidence="1">The sequence shown here is derived from an EMBL/GenBank/DDBJ whole genome shotgun (WGS) entry which is preliminary data.</text>
</comment>
<dbReference type="OrthoDB" id="1926167at2759"/>
<proteinExistence type="predicted"/>
<gene>
    <name evidence="1" type="ORF">SEMRO_317_G115820.1</name>
</gene>
<sequence>MKGNPEQNLKYCTKEESRVEGTEPFLYGEIPKSRQGHRTDLDSFKEDVQKGIVDWDELLELHSSVLANQRTFSKEYIAKHRKHALVRDLPLRPFQNALLDYLQNDPHTPPYHRQILFIVDPIGDSGKSWFAAWYFDKKKRKTKAFDSEGNEILEYVQIQEPGKKADMALSVSEDTTVMFIDVTRQQIDTLQYSTLEAFKNKLIFCSKYNSNMKRLSPMHVVVLMNQMPNFKDLSKDRYLIWQLQEDHTHYEIPAKEISVLHASAQEDIQMEKEIKEMKRRQEYNNLKNGKVYPPFRRDNWDAWAYLSTFCNTV</sequence>
<evidence type="ECO:0000313" key="1">
    <source>
        <dbReference type="EMBL" id="CAB9507711.1"/>
    </source>
</evidence>
<keyword evidence="2" id="KW-1185">Reference proteome</keyword>
<dbReference type="EMBL" id="CAICTM010000316">
    <property type="protein sequence ID" value="CAB9507711.1"/>
    <property type="molecule type" value="Genomic_DNA"/>
</dbReference>
<protein>
    <submittedName>
        <fullName evidence="1">Para-Rep C9</fullName>
    </submittedName>
</protein>